<protein>
    <submittedName>
        <fullName evidence="2">Uncharacterized protein</fullName>
    </submittedName>
</protein>
<comment type="caution">
    <text evidence="2">The sequence shown here is derived from an EMBL/GenBank/DDBJ whole genome shotgun (WGS) entry which is preliminary data.</text>
</comment>
<gene>
    <name evidence="2" type="ORF">POF50_011250</name>
</gene>
<sequence>MSPSPTTKDASAPSAEPSLNATPSPTRIDIASDLLRRENLAETIRSLPFGERTDEQHAELSNTDRANTEMLRRVLSVHGWPGVPLVGADAARAAWLIALRSDDAEFQTDALAALAEAVTAGEAEPAWWAHLYDRSCALTGVKQWFGTQFRNSADGVEVYPVDDPENLDARRAQYGLEPHEKKVAAVRQRHGGRAA</sequence>
<reference evidence="2" key="1">
    <citation type="submission" date="2023-05" db="EMBL/GenBank/DDBJ databases">
        <title>Streptantibioticus silvisoli sp. nov., acidotolerant actinomycetes 1 from pine litter.</title>
        <authorList>
            <person name="Swiecimska M."/>
            <person name="Golinska P."/>
            <person name="Sangal V."/>
            <person name="Wachnowicz B."/>
            <person name="Goodfellow M."/>
        </authorList>
    </citation>
    <scope>NUCLEOTIDE SEQUENCE</scope>
    <source>
        <strain evidence="2">SL13</strain>
    </source>
</reference>
<accession>A0AA90H6W6</accession>
<dbReference type="AlphaFoldDB" id="A0AA90H6W6"/>
<organism evidence="2">
    <name type="scientific">Streptantibioticus silvisoli</name>
    <dbReference type="NCBI Taxonomy" id="2705255"/>
    <lineage>
        <taxon>Bacteria</taxon>
        <taxon>Bacillati</taxon>
        <taxon>Actinomycetota</taxon>
        <taxon>Actinomycetes</taxon>
        <taxon>Kitasatosporales</taxon>
        <taxon>Streptomycetaceae</taxon>
        <taxon>Streptantibioticus</taxon>
    </lineage>
</organism>
<dbReference type="EMBL" id="JABXJJ020000012">
    <property type="protein sequence ID" value="MDI5969905.1"/>
    <property type="molecule type" value="Genomic_DNA"/>
</dbReference>
<dbReference type="Pfam" id="PF20329">
    <property type="entry name" value="DUF6624"/>
    <property type="match status" value="1"/>
</dbReference>
<dbReference type="InterPro" id="IPR046732">
    <property type="entry name" value="DUF6624"/>
</dbReference>
<evidence type="ECO:0000313" key="2">
    <source>
        <dbReference type="EMBL" id="MDI5969905.1"/>
    </source>
</evidence>
<name>A0AA90H6W6_9ACTN</name>
<feature type="region of interest" description="Disordered" evidence="1">
    <location>
        <begin position="1"/>
        <end position="26"/>
    </location>
</feature>
<proteinExistence type="predicted"/>
<evidence type="ECO:0000256" key="1">
    <source>
        <dbReference type="SAM" id="MobiDB-lite"/>
    </source>
</evidence>
<dbReference type="RefSeq" id="WP_271313045.1">
    <property type="nucleotide sequence ID" value="NZ_JABXJJ020000012.1"/>
</dbReference>